<dbReference type="Proteomes" id="UP000800094">
    <property type="component" value="Unassembled WGS sequence"/>
</dbReference>
<keyword evidence="2" id="KW-1185">Reference proteome</keyword>
<gene>
    <name evidence="1" type="ORF">BU26DRAFT_590521</name>
</gene>
<evidence type="ECO:0000313" key="1">
    <source>
        <dbReference type="EMBL" id="KAF2252150.1"/>
    </source>
</evidence>
<dbReference type="OrthoDB" id="3797411at2759"/>
<dbReference type="RefSeq" id="XP_033687154.1">
    <property type="nucleotide sequence ID" value="XM_033834770.1"/>
</dbReference>
<organism evidence="1 2">
    <name type="scientific">Trematosphaeria pertusa</name>
    <dbReference type="NCBI Taxonomy" id="390896"/>
    <lineage>
        <taxon>Eukaryota</taxon>
        <taxon>Fungi</taxon>
        <taxon>Dikarya</taxon>
        <taxon>Ascomycota</taxon>
        <taxon>Pezizomycotina</taxon>
        <taxon>Dothideomycetes</taxon>
        <taxon>Pleosporomycetidae</taxon>
        <taxon>Pleosporales</taxon>
        <taxon>Massarineae</taxon>
        <taxon>Trematosphaeriaceae</taxon>
        <taxon>Trematosphaeria</taxon>
    </lineage>
</organism>
<accession>A0A6A6IRD6</accession>
<reference evidence="1" key="1">
    <citation type="journal article" date="2020" name="Stud. Mycol.">
        <title>101 Dothideomycetes genomes: a test case for predicting lifestyles and emergence of pathogens.</title>
        <authorList>
            <person name="Haridas S."/>
            <person name="Albert R."/>
            <person name="Binder M."/>
            <person name="Bloem J."/>
            <person name="Labutti K."/>
            <person name="Salamov A."/>
            <person name="Andreopoulos B."/>
            <person name="Baker S."/>
            <person name="Barry K."/>
            <person name="Bills G."/>
            <person name="Bluhm B."/>
            <person name="Cannon C."/>
            <person name="Castanera R."/>
            <person name="Culley D."/>
            <person name="Daum C."/>
            <person name="Ezra D."/>
            <person name="Gonzalez J."/>
            <person name="Henrissat B."/>
            <person name="Kuo A."/>
            <person name="Liang C."/>
            <person name="Lipzen A."/>
            <person name="Lutzoni F."/>
            <person name="Magnuson J."/>
            <person name="Mondo S."/>
            <person name="Nolan M."/>
            <person name="Ohm R."/>
            <person name="Pangilinan J."/>
            <person name="Park H.-J."/>
            <person name="Ramirez L."/>
            <person name="Alfaro M."/>
            <person name="Sun H."/>
            <person name="Tritt A."/>
            <person name="Yoshinaga Y."/>
            <person name="Zwiers L.-H."/>
            <person name="Turgeon B."/>
            <person name="Goodwin S."/>
            <person name="Spatafora J."/>
            <person name="Crous P."/>
            <person name="Grigoriev I."/>
        </authorList>
    </citation>
    <scope>NUCLEOTIDE SEQUENCE</scope>
    <source>
        <strain evidence="1">CBS 122368</strain>
    </source>
</reference>
<name>A0A6A6IRD6_9PLEO</name>
<dbReference type="EMBL" id="ML987192">
    <property type="protein sequence ID" value="KAF2252150.1"/>
    <property type="molecule type" value="Genomic_DNA"/>
</dbReference>
<dbReference type="GeneID" id="54588100"/>
<sequence>MAFTLSVRCSLPHLFPSLFAALDRLRDHPYDAGWLLGCVSDVPLCFIITFVCTTGHVVHDVCLEKWVNGSAMCNANICPLDREQICDSRQRRYRTEGQNT</sequence>
<evidence type="ECO:0000313" key="2">
    <source>
        <dbReference type="Proteomes" id="UP000800094"/>
    </source>
</evidence>
<dbReference type="AlphaFoldDB" id="A0A6A6IRD6"/>
<protein>
    <recommendedName>
        <fullName evidence="3">RING-type domain-containing protein</fullName>
    </recommendedName>
</protein>
<evidence type="ECO:0008006" key="3">
    <source>
        <dbReference type="Google" id="ProtNLM"/>
    </source>
</evidence>
<proteinExistence type="predicted"/>